<proteinExistence type="inferred from homology"/>
<dbReference type="GO" id="GO:0005886">
    <property type="term" value="C:plasma membrane"/>
    <property type="evidence" value="ECO:0007669"/>
    <property type="project" value="TreeGrafter"/>
</dbReference>
<evidence type="ECO:0000259" key="4">
    <source>
        <dbReference type="PROSITE" id="PS51180"/>
    </source>
</evidence>
<dbReference type="OrthoDB" id="10266451at2759"/>
<keyword evidence="7" id="KW-1185">Reference proteome</keyword>
<evidence type="ECO:0000256" key="2">
    <source>
        <dbReference type="ARBA" id="ARBA00022193"/>
    </source>
</evidence>
<dbReference type="VEuPathDB" id="FungiDB:EYZ11_005855"/>
<dbReference type="SMART" id="SM01041">
    <property type="entry name" value="BRO1"/>
    <property type="match status" value="1"/>
</dbReference>
<dbReference type="PROSITE" id="PS51180">
    <property type="entry name" value="BRO1"/>
    <property type="match status" value="1"/>
</dbReference>
<accession>A0A4S3JHD9</accession>
<feature type="compositionally biased region" description="Polar residues" evidence="3">
    <location>
        <begin position="525"/>
        <end position="535"/>
    </location>
</feature>
<dbReference type="EMBL" id="QUQM01000003">
    <property type="protein sequence ID" value="KAA8648358.1"/>
    <property type="molecule type" value="Genomic_DNA"/>
</dbReference>
<dbReference type="Pfam" id="PF03097">
    <property type="entry name" value="BRO1"/>
    <property type="match status" value="1"/>
</dbReference>
<evidence type="ECO:0000256" key="3">
    <source>
        <dbReference type="SAM" id="MobiDB-lite"/>
    </source>
</evidence>
<evidence type="ECO:0000313" key="8">
    <source>
        <dbReference type="Proteomes" id="UP000324241"/>
    </source>
</evidence>
<name>A0A4S3JHD9_9EURO</name>
<evidence type="ECO:0000256" key="1">
    <source>
        <dbReference type="ARBA" id="ARBA00010997"/>
    </source>
</evidence>
<dbReference type="PANTHER" id="PTHR40463">
    <property type="entry name" value="PH-RESPONSE REGULATOR PROTEIN PALC"/>
    <property type="match status" value="1"/>
</dbReference>
<reference evidence="6 7" key="1">
    <citation type="submission" date="2019-03" db="EMBL/GenBank/DDBJ databases">
        <title>The genome sequence of a newly discovered highly antifungal drug resistant Aspergillus species, Aspergillus tanneri NIH 1004.</title>
        <authorList>
            <person name="Mounaud S."/>
            <person name="Singh I."/>
            <person name="Joardar V."/>
            <person name="Pakala S."/>
            <person name="Pakala S."/>
            <person name="Venepally P."/>
            <person name="Hoover J."/>
            <person name="Nierman W."/>
            <person name="Chung J."/>
            <person name="Losada L."/>
        </authorList>
    </citation>
    <scope>NUCLEOTIDE SEQUENCE [LARGE SCALE GENOMIC DNA]</scope>
    <source>
        <strain evidence="6 7">NIH1004</strain>
    </source>
</reference>
<feature type="domain" description="BRO1" evidence="4">
    <location>
        <begin position="16"/>
        <end position="317"/>
    </location>
</feature>
<reference evidence="5 8" key="2">
    <citation type="submission" date="2019-08" db="EMBL/GenBank/DDBJ databases">
        <title>The genome sequence of a newly discovered highly antifungal drug resistant Aspergillus species, Aspergillus tanneri NIH 1004.</title>
        <authorList>
            <person name="Mounaud S."/>
            <person name="Singh I."/>
            <person name="Joardar V."/>
            <person name="Pakala S."/>
            <person name="Pakala S."/>
            <person name="Venepally P."/>
            <person name="Chung J.K."/>
            <person name="Losada L."/>
            <person name="Nierman W.C."/>
        </authorList>
    </citation>
    <scope>NUCLEOTIDE SEQUENCE [LARGE SCALE GENOMIC DNA]</scope>
    <source>
        <strain evidence="5 8">NIH1004</strain>
    </source>
</reference>
<dbReference type="InterPro" id="IPR038499">
    <property type="entry name" value="BRO1_sf"/>
</dbReference>
<comment type="similarity">
    <text evidence="1">Belongs to the palC family.</text>
</comment>
<feature type="region of interest" description="Disordered" evidence="3">
    <location>
        <begin position="489"/>
        <end position="535"/>
    </location>
</feature>
<dbReference type="EMBL" id="SOSA01000195">
    <property type="protein sequence ID" value="THC94670.1"/>
    <property type="molecule type" value="Genomic_DNA"/>
</dbReference>
<gene>
    <name evidence="5" type="ORF">ATNIH1004_004243</name>
    <name evidence="6" type="ORF">EYZ11_005855</name>
</gene>
<dbReference type="InterPro" id="IPR037505">
    <property type="entry name" value="pH-resp_palC"/>
</dbReference>
<dbReference type="RefSeq" id="XP_033427719.1">
    <property type="nucleotide sequence ID" value="XM_033568913.1"/>
</dbReference>
<dbReference type="Gene3D" id="1.25.40.280">
    <property type="entry name" value="alix/aip1 like domains"/>
    <property type="match status" value="1"/>
</dbReference>
<dbReference type="GeneID" id="54326945"/>
<sequence>MFTTTSTSTITKLPTMVYSFVLPTTSHLSFQKFISSSTHPSLPQAATTARHALRIALKTHKRLPRGTQRDSHFPSIVNAAYAYIPYLQAISNGLNGTPIQPNNSSEVIEITQHAEIECEWRATLTSVALMKISHPTASRVRIQGINSELAFVLTTLAYALSGLASVTVNRTVYSTTTPSAEQRTTAIQESMKYLLQAASVHSLLGSSPALVSVSRPILDLDPATQASLSSLALAEATLLAVFKDDCYITACIQARNPNDKDWMVRAPEMPKVRAPLFARLCIRAAEYAEQAGAGMCAAGAEGKFLVSEDLVNYTDKLRVVARARACRFFGIDAELAGKIGEGISWLQAAREWSGLTGIGWTRQYAQRMRVGKEGPGMLSKLKQGWMDRREEMHPGSDKAELSLGDSSGRDEEGRVIEMLEAKWTRMNDTVFSPSPSVEGDCNQQGEILMCSQINTQLVPPFNDLVSKLPSGRDIVSPPVPYQLSPLDEEELAHMRAPPAEDEFKSSSDVDDSDDEPSAARDTPGTVPSRSTSAYY</sequence>
<feature type="compositionally biased region" description="Basic and acidic residues" evidence="3">
    <location>
        <begin position="390"/>
        <end position="400"/>
    </location>
</feature>
<evidence type="ECO:0000313" key="6">
    <source>
        <dbReference type="EMBL" id="THC94670.1"/>
    </source>
</evidence>
<protein>
    <recommendedName>
        <fullName evidence="2">pH-response regulator protein palC</fullName>
    </recommendedName>
</protein>
<comment type="caution">
    <text evidence="6">The sequence shown here is derived from an EMBL/GenBank/DDBJ whole genome shotgun (WGS) entry which is preliminary data.</text>
</comment>
<dbReference type="STRING" id="1220188.A0A4S3JHD9"/>
<dbReference type="GO" id="GO:0071467">
    <property type="term" value="P:cellular response to pH"/>
    <property type="evidence" value="ECO:0007669"/>
    <property type="project" value="InterPro"/>
</dbReference>
<dbReference type="Proteomes" id="UP000324241">
    <property type="component" value="Unassembled WGS sequence"/>
</dbReference>
<evidence type="ECO:0000313" key="7">
    <source>
        <dbReference type="Proteomes" id="UP000308092"/>
    </source>
</evidence>
<dbReference type="PANTHER" id="PTHR40463:SF1">
    <property type="entry name" value="PH-RESPONSE REGULATOR PROTEIN PALC"/>
    <property type="match status" value="1"/>
</dbReference>
<organism evidence="6 7">
    <name type="scientific">Aspergillus tanneri</name>
    <dbReference type="NCBI Taxonomy" id="1220188"/>
    <lineage>
        <taxon>Eukaryota</taxon>
        <taxon>Fungi</taxon>
        <taxon>Dikarya</taxon>
        <taxon>Ascomycota</taxon>
        <taxon>Pezizomycotina</taxon>
        <taxon>Eurotiomycetes</taxon>
        <taxon>Eurotiomycetidae</taxon>
        <taxon>Eurotiales</taxon>
        <taxon>Aspergillaceae</taxon>
        <taxon>Aspergillus</taxon>
        <taxon>Aspergillus subgen. Circumdati</taxon>
    </lineage>
</organism>
<dbReference type="InterPro" id="IPR004328">
    <property type="entry name" value="BRO1_dom"/>
</dbReference>
<feature type="region of interest" description="Disordered" evidence="3">
    <location>
        <begin position="390"/>
        <end position="409"/>
    </location>
</feature>
<dbReference type="Proteomes" id="UP000308092">
    <property type="component" value="Unassembled WGS sequence"/>
</dbReference>
<dbReference type="AlphaFoldDB" id="A0A4S3JHD9"/>
<evidence type="ECO:0000313" key="5">
    <source>
        <dbReference type="EMBL" id="KAA8648358.1"/>
    </source>
</evidence>